<comment type="caution">
    <text evidence="1">The sequence shown here is derived from an EMBL/GenBank/DDBJ whole genome shotgun (WGS) entry which is preliminary data.</text>
</comment>
<sequence length="71" mass="8196">MDLQKAIDKMSILESLSKKLCLNEEFGPVKKYIESKTAMVDFLKGFAKNPLKYISVAKCIHTHILPPWTKW</sequence>
<dbReference type="AlphaFoldDB" id="A0A368G0G6"/>
<reference evidence="1 2" key="1">
    <citation type="submission" date="2014-10" db="EMBL/GenBank/DDBJ databases">
        <title>Draft genome of the hookworm Ancylostoma caninum.</title>
        <authorList>
            <person name="Mitreva M."/>
        </authorList>
    </citation>
    <scope>NUCLEOTIDE SEQUENCE [LARGE SCALE GENOMIC DNA]</scope>
    <source>
        <strain evidence="1 2">Baltimore</strain>
    </source>
</reference>
<gene>
    <name evidence="1" type="ORF">ANCCAN_16177</name>
</gene>
<dbReference type="Proteomes" id="UP000252519">
    <property type="component" value="Unassembled WGS sequence"/>
</dbReference>
<name>A0A368G0G6_ANCCA</name>
<organism evidence="1 2">
    <name type="scientific">Ancylostoma caninum</name>
    <name type="common">Dog hookworm</name>
    <dbReference type="NCBI Taxonomy" id="29170"/>
    <lineage>
        <taxon>Eukaryota</taxon>
        <taxon>Metazoa</taxon>
        <taxon>Ecdysozoa</taxon>
        <taxon>Nematoda</taxon>
        <taxon>Chromadorea</taxon>
        <taxon>Rhabditida</taxon>
        <taxon>Rhabditina</taxon>
        <taxon>Rhabditomorpha</taxon>
        <taxon>Strongyloidea</taxon>
        <taxon>Ancylostomatidae</taxon>
        <taxon>Ancylostomatinae</taxon>
        <taxon>Ancylostoma</taxon>
    </lineage>
</organism>
<dbReference type="OrthoDB" id="10580707at2759"/>
<evidence type="ECO:0000313" key="1">
    <source>
        <dbReference type="EMBL" id="RCN37931.1"/>
    </source>
</evidence>
<dbReference type="EMBL" id="JOJR01000433">
    <property type="protein sequence ID" value="RCN37931.1"/>
    <property type="molecule type" value="Genomic_DNA"/>
</dbReference>
<accession>A0A368G0G6</accession>
<protein>
    <submittedName>
        <fullName evidence="1">Uncharacterized protein</fullName>
    </submittedName>
</protein>
<keyword evidence="2" id="KW-1185">Reference proteome</keyword>
<proteinExistence type="predicted"/>
<evidence type="ECO:0000313" key="2">
    <source>
        <dbReference type="Proteomes" id="UP000252519"/>
    </source>
</evidence>